<dbReference type="Pfam" id="PF10054">
    <property type="entry name" value="DUF2291"/>
    <property type="match status" value="1"/>
</dbReference>
<keyword evidence="1" id="KW-0812">Transmembrane</keyword>
<keyword evidence="2" id="KW-0449">Lipoprotein</keyword>
<dbReference type="Proteomes" id="UP000657574">
    <property type="component" value="Unassembled WGS sequence"/>
</dbReference>
<reference evidence="2" key="2">
    <citation type="submission" date="2020-09" db="EMBL/GenBank/DDBJ databases">
        <authorList>
            <person name="Sun Q."/>
            <person name="Ohkuma M."/>
        </authorList>
    </citation>
    <scope>NUCLEOTIDE SEQUENCE</scope>
    <source>
        <strain evidence="2">JCM 3086</strain>
    </source>
</reference>
<dbReference type="InterPro" id="IPR014582">
    <property type="entry name" value="UCP033535_lipo"/>
</dbReference>
<dbReference type="AlphaFoldDB" id="A0A917KUV3"/>
<dbReference type="EMBL" id="BMQA01000014">
    <property type="protein sequence ID" value="GGJ29024.1"/>
    <property type="molecule type" value="Genomic_DNA"/>
</dbReference>
<dbReference type="SUPFAM" id="SSF141318">
    <property type="entry name" value="TM0957-like"/>
    <property type="match status" value="1"/>
</dbReference>
<dbReference type="InterPro" id="IPR036215">
    <property type="entry name" value="TM0957-like_sf"/>
</dbReference>
<evidence type="ECO:0000313" key="2">
    <source>
        <dbReference type="EMBL" id="GGJ29024.1"/>
    </source>
</evidence>
<sequence>MTAVPQARPNAGNARRRGPLTLGRGSLIALVVVIAAMLATTTYRSDSQAAPGQAAKFDAAKYGADTYKSKVVPAIRKNAVDIVTLQKALAADSDAAGKKYGHRDGTGLYSFAVTFTGTAGKATSGILPITVPGISKARVSVQIGPAINGTALRDAVGFIKFGQFVNQVDYADAGTALNNQMKAAVLAHLNVASLQGKKVTVIGATSPLTADLLTVTPISIEPTP</sequence>
<accession>A0A917KUV3</accession>
<dbReference type="RefSeq" id="WP_189313075.1">
    <property type="nucleotide sequence ID" value="NZ_BMQA01000014.1"/>
</dbReference>
<dbReference type="PIRSF" id="PIRSF033535">
    <property type="entry name" value="UCP033535_plp"/>
    <property type="match status" value="1"/>
</dbReference>
<gene>
    <name evidence="2" type="ORF">GCM10010121_045410</name>
</gene>
<evidence type="ECO:0000256" key="1">
    <source>
        <dbReference type="SAM" id="Phobius"/>
    </source>
</evidence>
<protein>
    <submittedName>
        <fullName evidence="2">Lipoprotein</fullName>
    </submittedName>
</protein>
<evidence type="ECO:0000313" key="3">
    <source>
        <dbReference type="Proteomes" id="UP000657574"/>
    </source>
</evidence>
<proteinExistence type="predicted"/>
<organism evidence="2 3">
    <name type="scientific">Streptomyces brasiliensis</name>
    <dbReference type="NCBI Taxonomy" id="1954"/>
    <lineage>
        <taxon>Bacteria</taxon>
        <taxon>Bacillati</taxon>
        <taxon>Actinomycetota</taxon>
        <taxon>Actinomycetes</taxon>
        <taxon>Kitasatosporales</taxon>
        <taxon>Streptomycetaceae</taxon>
        <taxon>Streptomyces</taxon>
    </lineage>
</organism>
<keyword evidence="1" id="KW-1133">Transmembrane helix</keyword>
<reference evidence="2" key="1">
    <citation type="journal article" date="2014" name="Int. J. Syst. Evol. Microbiol.">
        <title>Complete genome sequence of Corynebacterium casei LMG S-19264T (=DSM 44701T), isolated from a smear-ripened cheese.</title>
        <authorList>
            <consortium name="US DOE Joint Genome Institute (JGI-PGF)"/>
            <person name="Walter F."/>
            <person name="Albersmeier A."/>
            <person name="Kalinowski J."/>
            <person name="Ruckert C."/>
        </authorList>
    </citation>
    <scope>NUCLEOTIDE SEQUENCE</scope>
    <source>
        <strain evidence="2">JCM 3086</strain>
    </source>
</reference>
<name>A0A917KUV3_9ACTN</name>
<keyword evidence="3" id="KW-1185">Reference proteome</keyword>
<feature type="transmembrane region" description="Helical" evidence="1">
    <location>
        <begin position="21"/>
        <end position="39"/>
    </location>
</feature>
<comment type="caution">
    <text evidence="2">The sequence shown here is derived from an EMBL/GenBank/DDBJ whole genome shotgun (WGS) entry which is preliminary data.</text>
</comment>
<keyword evidence="1" id="KW-0472">Membrane</keyword>